<gene>
    <name evidence="1" type="ORF">METZ01_LOCUS309383</name>
</gene>
<protein>
    <recommendedName>
        <fullName evidence="2">Dihydroneopterin aldolase/epimerase domain-containing protein</fullName>
    </recommendedName>
</protein>
<proteinExistence type="predicted"/>
<accession>A0A382N5S4</accession>
<sequence>MSREGYFCENTVIHIGRVRPITNICPVNRSAELINITVDYVPRDHFIELVSYRDRLKQGFSDTLENIAEEVFIEIWDLIKPENLVVTVYLEDEYLSDWYVRLEKGSCP</sequence>
<organism evidence="1">
    <name type="scientific">marine metagenome</name>
    <dbReference type="NCBI Taxonomy" id="408172"/>
    <lineage>
        <taxon>unclassified sequences</taxon>
        <taxon>metagenomes</taxon>
        <taxon>ecological metagenomes</taxon>
    </lineage>
</organism>
<evidence type="ECO:0000313" key="1">
    <source>
        <dbReference type="EMBL" id="SVC56529.1"/>
    </source>
</evidence>
<name>A0A382N5S4_9ZZZZ</name>
<dbReference type="AlphaFoldDB" id="A0A382N5S4"/>
<dbReference type="EMBL" id="UINC01098194">
    <property type="protein sequence ID" value="SVC56529.1"/>
    <property type="molecule type" value="Genomic_DNA"/>
</dbReference>
<reference evidence="1" key="1">
    <citation type="submission" date="2018-05" db="EMBL/GenBank/DDBJ databases">
        <authorList>
            <person name="Lanie J.A."/>
            <person name="Ng W.-L."/>
            <person name="Kazmierczak K.M."/>
            <person name="Andrzejewski T.M."/>
            <person name="Davidsen T.M."/>
            <person name="Wayne K.J."/>
            <person name="Tettelin H."/>
            <person name="Glass J.I."/>
            <person name="Rusch D."/>
            <person name="Podicherti R."/>
            <person name="Tsui H.-C.T."/>
            <person name="Winkler M.E."/>
        </authorList>
    </citation>
    <scope>NUCLEOTIDE SEQUENCE</scope>
</reference>
<evidence type="ECO:0008006" key="2">
    <source>
        <dbReference type="Google" id="ProtNLM"/>
    </source>
</evidence>